<dbReference type="InterPro" id="IPR036058">
    <property type="entry name" value="Kazal_dom_sf"/>
</dbReference>
<feature type="domain" description="Major facilitator superfamily (MFS) profile" evidence="10">
    <location>
        <begin position="46"/>
        <end position="637"/>
    </location>
</feature>
<reference evidence="13" key="2">
    <citation type="submission" date="2025-08" db="UniProtKB">
        <authorList>
            <consortium name="RefSeq"/>
        </authorList>
    </citation>
    <scope>IDENTIFICATION</scope>
    <source>
        <strain evidence="13">S238N-H82</strain>
        <tissue evidence="13">Testes</tissue>
    </source>
</reference>
<feature type="transmembrane region" description="Helical" evidence="9">
    <location>
        <begin position="169"/>
        <end position="191"/>
    </location>
</feature>
<feature type="transmembrane region" description="Helical" evidence="9">
    <location>
        <begin position="1038"/>
        <end position="1058"/>
    </location>
</feature>
<accession>A0A9J7KUG7</accession>
<evidence type="ECO:0000256" key="2">
    <source>
        <dbReference type="ARBA" id="ARBA00009657"/>
    </source>
</evidence>
<feature type="transmembrane region" description="Helical" evidence="9">
    <location>
        <begin position="257"/>
        <end position="279"/>
    </location>
</feature>
<feature type="transmembrane region" description="Helical" evidence="9">
    <location>
        <begin position="567"/>
        <end position="585"/>
    </location>
</feature>
<comment type="similarity">
    <text evidence="2">Belongs to the organo anion transporter (TC 2.A.60) family.</text>
</comment>
<feature type="transmembrane region" description="Helical" evidence="9">
    <location>
        <begin position="84"/>
        <end position="102"/>
    </location>
</feature>
<dbReference type="Pfam" id="PF07648">
    <property type="entry name" value="Kazal_2"/>
    <property type="match status" value="2"/>
</dbReference>
<feature type="transmembrane region" description="Helical" evidence="9">
    <location>
        <begin position="823"/>
        <end position="844"/>
    </location>
</feature>
<dbReference type="GO" id="GO:0043252">
    <property type="term" value="P:sodium-independent organic anion transport"/>
    <property type="evidence" value="ECO:0000318"/>
    <property type="project" value="GO_Central"/>
</dbReference>
<dbReference type="KEGG" id="bfo:118411701"/>
<feature type="transmembrane region" description="Helical" evidence="9">
    <location>
        <begin position="1078"/>
        <end position="1096"/>
    </location>
</feature>
<dbReference type="NCBIfam" id="TIGR00805">
    <property type="entry name" value="oat"/>
    <property type="match status" value="2"/>
</dbReference>
<keyword evidence="12" id="KW-1185">Reference proteome</keyword>
<feature type="region of interest" description="Disordered" evidence="8">
    <location>
        <begin position="1368"/>
        <end position="1388"/>
    </location>
</feature>
<keyword evidence="7" id="KW-1015">Disulfide bond</keyword>
<dbReference type="GO" id="GO:0015347">
    <property type="term" value="F:sodium-independent organic anion transmembrane transporter activity"/>
    <property type="evidence" value="ECO:0000318"/>
    <property type="project" value="GO_Central"/>
</dbReference>
<evidence type="ECO:0000256" key="7">
    <source>
        <dbReference type="ARBA" id="ARBA00023157"/>
    </source>
</evidence>
<dbReference type="Proteomes" id="UP000001554">
    <property type="component" value="Chromosome 3"/>
</dbReference>
<dbReference type="PANTHER" id="PTHR11388">
    <property type="entry name" value="ORGANIC ANION TRANSPORTER"/>
    <property type="match status" value="1"/>
</dbReference>
<sequence length="1388" mass="148510">MPDSRVEPGTDGEMNLSKDDTPDLRCGWGNIKPTCVQVCNNAKGALVFISLFGFVQSMLVNGYVNSSITSIEKRFQLSSYNAGIVAACYDIAYVVLALVVSYHAGQGNSKPKWLAFGSFALGTGAMLFSIPHFASGPYVYGSGTTDMCDVTGNATSSTDCTAEGSTLSYFLGVFILAQLLHGLGATPLYTVGPAYLDENVDEVSLGLYIGIFYASATIGPAVGYLVGGQFLDFFVDIDIGNDGSELTPADLRWVGAWWIPFVISAVLGWVLAVPLLGYAKEFPGTAEIRAKKISQAHKRGGEQIASNPDFGKSWRDFPAALKLLLCNPTFMLLCLSGATESFLVAAFSTFGPKYVENQYNLSSGRASILSGAVIVPGAALGSLIGGALMKKLKLTCRGMLKLCVVFAVLAMACLLVFLLRCPNIPFSGVTQAYGNSPITEQWTRSNLTDSCNKNCNCQGEFLKLTCGADSLQYFSPCHAGCSGELTADADGMMQYTNCTCIMNNQTVGAVEATVGNCPSSCQTLPVFLFIFFLIMVFTFGNTTPATGATLRCVPDSQRPFALGLENVVARLLGSIPGPILMGFVIDQACLLRQTICEVEGACWIYDNNSLTLNILYIALGVKAASVIFYALAVFSYKPVKDAAGKGSDSEGHPENPLYEVTKFHQHAKVRRAGSCKTGEERSCTRVSELNPMLPLTMPEYETLEGSRYRPSKTADGEPESQPTVEVDAAEGDDLLCGWGAVRPAWLQIFNNSKGALFFVCLFAFVQGTSVNGLVNVSITSIEKRFDLPSFSLGVIKGSYDVAYSVLALFVTYHASTGGSKPKWLSLGVFVLGIGSLTFAIPHFVTGRYMYGAGFEDTCAAEGNATDTDCNENTNLSNYFYIFVLAQLIHGLGATPLYTIGVSYLDENVDTVNSGLYIGIFYACAFFGPATGYFFGGKLLDFFTDIYKGNDGSELTPDDPRWVGAWWIGFVVCAAVAWAVSIPLAGYPKELPGAAEINAKKRSEAHQKGGEDIASTPEFGKTWRDFPTALLLLLRNPTFMLINIGGAFEAFLSATFAAFGPKFVQMQFGQPSGRASTLFGAAIVPGAAVGSVLGGLLMKKLKLKCPGMIKLVMIGGALGFILDFALLLSCPGMSFAGVTVPYQNNLTNDIPMTSTNLSDTCNADCNCKTAFLVPTCGANNVQYFSPCFAGCTGESADDNGIKRYTNCSCVSTNTTDGSQDAHEKPCPSPSCGNMSVFLFLFFLLMVVTIMEIPAATGATLRCVPESQRSLALGVQTIILRFLGSIPGPIVFGKIIDSTCLVWQEKCGERGSCWIYDKESMAYKFLMVALIWQAISLVGFGLALWSYKPPLNTTVTHAKLARLYGSQEPTVTVTPSGGGAEQSSETATPI</sequence>
<reference evidence="12" key="1">
    <citation type="journal article" date="2020" name="Nat. Ecol. Evol.">
        <title>Deeply conserved synteny resolves early events in vertebrate evolution.</title>
        <authorList>
            <person name="Simakov O."/>
            <person name="Marletaz F."/>
            <person name="Yue J.X."/>
            <person name="O'Connell B."/>
            <person name="Jenkins J."/>
            <person name="Brandt A."/>
            <person name="Calef R."/>
            <person name="Tung C.H."/>
            <person name="Huang T.K."/>
            <person name="Schmutz J."/>
            <person name="Satoh N."/>
            <person name="Yu J.K."/>
            <person name="Putnam N.H."/>
            <person name="Green R.E."/>
            <person name="Rokhsar D.S."/>
        </authorList>
    </citation>
    <scope>NUCLEOTIDE SEQUENCE [LARGE SCALE GENOMIC DNA]</scope>
    <source>
        <strain evidence="12">S238N-H82</strain>
    </source>
</reference>
<dbReference type="Gene3D" id="1.20.1250.20">
    <property type="entry name" value="MFS general substrate transporter like domains"/>
    <property type="match status" value="2"/>
</dbReference>
<dbReference type="PANTHER" id="PTHR11388:SF160">
    <property type="entry name" value="SOLUTE CARRIER ORGANIC ANION TRANSPORTER FAMILY MEMBER"/>
    <property type="match status" value="1"/>
</dbReference>
<feature type="transmembrane region" description="Helical" evidence="9">
    <location>
        <begin position="203"/>
        <end position="226"/>
    </location>
</feature>
<dbReference type="InterPro" id="IPR004156">
    <property type="entry name" value="OATP"/>
</dbReference>
<feature type="domain" description="Major facilitator superfamily (MFS) profile" evidence="10">
    <location>
        <begin position="755"/>
        <end position="1349"/>
    </location>
</feature>
<gene>
    <name evidence="13" type="primary">LOC118411701</name>
</gene>
<feature type="transmembrane region" description="Helical" evidence="9">
    <location>
        <begin position="915"/>
        <end position="934"/>
    </location>
</feature>
<evidence type="ECO:0000259" key="10">
    <source>
        <dbReference type="PROSITE" id="PS50850"/>
    </source>
</evidence>
<feature type="transmembrane region" description="Helical" evidence="9">
    <location>
        <begin position="367"/>
        <end position="388"/>
    </location>
</feature>
<evidence type="ECO:0000313" key="12">
    <source>
        <dbReference type="Proteomes" id="UP000001554"/>
    </source>
</evidence>
<feature type="transmembrane region" description="Helical" evidence="9">
    <location>
        <begin position="614"/>
        <end position="636"/>
    </location>
</feature>
<feature type="transmembrane region" description="Helical" evidence="9">
    <location>
        <begin position="323"/>
        <end position="347"/>
    </location>
</feature>
<evidence type="ECO:0000313" key="13">
    <source>
        <dbReference type="RefSeq" id="XP_035670073.1"/>
    </source>
</evidence>
<feature type="transmembrane region" description="Helical" evidence="9">
    <location>
        <begin position="400"/>
        <end position="419"/>
    </location>
</feature>
<evidence type="ECO:0000256" key="3">
    <source>
        <dbReference type="ARBA" id="ARBA00022475"/>
    </source>
</evidence>
<dbReference type="Pfam" id="PF03137">
    <property type="entry name" value="OATP"/>
    <property type="match status" value="2"/>
</dbReference>
<feature type="transmembrane region" description="Helical" evidence="9">
    <location>
        <begin position="755"/>
        <end position="778"/>
    </location>
</feature>
<organism evidence="12 13">
    <name type="scientific">Branchiostoma floridae</name>
    <name type="common">Florida lancelet</name>
    <name type="synonym">Amphioxus</name>
    <dbReference type="NCBI Taxonomy" id="7739"/>
    <lineage>
        <taxon>Eukaryota</taxon>
        <taxon>Metazoa</taxon>
        <taxon>Chordata</taxon>
        <taxon>Cephalochordata</taxon>
        <taxon>Leptocardii</taxon>
        <taxon>Amphioxiformes</taxon>
        <taxon>Branchiostomatidae</taxon>
        <taxon>Branchiostoma</taxon>
    </lineage>
</organism>
<feature type="transmembrane region" description="Helical" evidence="9">
    <location>
        <begin position="45"/>
        <end position="64"/>
    </location>
</feature>
<feature type="transmembrane region" description="Helical" evidence="9">
    <location>
        <begin position="1108"/>
        <end position="1127"/>
    </location>
</feature>
<feature type="transmembrane region" description="Helical" evidence="9">
    <location>
        <begin position="114"/>
        <end position="134"/>
    </location>
</feature>
<keyword evidence="5 9" id="KW-1133">Transmembrane helix</keyword>
<feature type="transmembrane region" description="Helical" evidence="9">
    <location>
        <begin position="964"/>
        <end position="986"/>
    </location>
</feature>
<dbReference type="SUPFAM" id="SSF103473">
    <property type="entry name" value="MFS general substrate transporter"/>
    <property type="match status" value="2"/>
</dbReference>
<feature type="domain" description="Kazal-like" evidence="11">
    <location>
        <begin position="445"/>
        <end position="499"/>
    </location>
</feature>
<feature type="transmembrane region" description="Helical" evidence="9">
    <location>
        <begin position="878"/>
        <end position="903"/>
    </location>
</feature>
<feature type="transmembrane region" description="Helical" evidence="9">
    <location>
        <begin position="790"/>
        <end position="811"/>
    </location>
</feature>
<dbReference type="OMA" id="PHFFYGA"/>
<feature type="transmembrane region" description="Helical" evidence="9">
    <location>
        <begin position="1323"/>
        <end position="1345"/>
    </location>
</feature>
<dbReference type="RefSeq" id="XP_035670073.1">
    <property type="nucleotide sequence ID" value="XM_035814180.1"/>
</dbReference>
<dbReference type="PROSITE" id="PS50850">
    <property type="entry name" value="MFS"/>
    <property type="match status" value="2"/>
</dbReference>
<keyword evidence="4 9" id="KW-0812">Transmembrane</keyword>
<dbReference type="GeneID" id="118411701"/>
<keyword evidence="6 9" id="KW-0472">Membrane</keyword>
<dbReference type="GO" id="GO:0016323">
    <property type="term" value="C:basolateral plasma membrane"/>
    <property type="evidence" value="ECO:0000318"/>
    <property type="project" value="GO_Central"/>
</dbReference>
<evidence type="ECO:0000256" key="1">
    <source>
        <dbReference type="ARBA" id="ARBA00004651"/>
    </source>
</evidence>
<keyword evidence="3" id="KW-1003">Cell membrane</keyword>
<evidence type="ECO:0000256" key="8">
    <source>
        <dbReference type="SAM" id="MobiDB-lite"/>
    </source>
</evidence>
<evidence type="ECO:0000256" key="4">
    <source>
        <dbReference type="ARBA" id="ARBA00022692"/>
    </source>
</evidence>
<dbReference type="OrthoDB" id="5062115at2759"/>
<evidence type="ECO:0000256" key="5">
    <source>
        <dbReference type="ARBA" id="ARBA00022989"/>
    </source>
</evidence>
<comment type="subcellular location">
    <subcellularLocation>
        <location evidence="1">Cell membrane</location>
        <topology evidence="1">Multi-pass membrane protein</topology>
    </subcellularLocation>
</comment>
<evidence type="ECO:0000256" key="9">
    <source>
        <dbReference type="SAM" id="Phobius"/>
    </source>
</evidence>
<dbReference type="PROSITE" id="PS51465">
    <property type="entry name" value="KAZAL_2"/>
    <property type="match status" value="2"/>
</dbReference>
<proteinExistence type="inferred from homology"/>
<evidence type="ECO:0000259" key="11">
    <source>
        <dbReference type="PROSITE" id="PS51465"/>
    </source>
</evidence>
<feature type="domain" description="Kazal-like" evidence="11">
    <location>
        <begin position="1154"/>
        <end position="1207"/>
    </location>
</feature>
<dbReference type="InterPro" id="IPR020846">
    <property type="entry name" value="MFS_dom"/>
</dbReference>
<dbReference type="SUPFAM" id="SSF100895">
    <property type="entry name" value="Kazal-type serine protease inhibitors"/>
    <property type="match status" value="1"/>
</dbReference>
<dbReference type="InterPro" id="IPR002350">
    <property type="entry name" value="Kazal_dom"/>
</dbReference>
<dbReference type="InterPro" id="IPR036259">
    <property type="entry name" value="MFS_trans_sf"/>
</dbReference>
<evidence type="ECO:0000256" key="6">
    <source>
        <dbReference type="ARBA" id="ARBA00023136"/>
    </source>
</evidence>
<feature type="transmembrane region" description="Helical" evidence="9">
    <location>
        <begin position="1236"/>
        <end position="1259"/>
    </location>
</feature>
<name>A0A9J7KUG7_BRAFL</name>
<feature type="transmembrane region" description="Helical" evidence="9">
    <location>
        <begin position="526"/>
        <end position="546"/>
    </location>
</feature>
<dbReference type="CDD" id="cd17403">
    <property type="entry name" value="MFS_SLCO4_OATP4"/>
    <property type="match status" value="2"/>
</dbReference>
<protein>
    <submittedName>
        <fullName evidence="13">Uncharacterized protein LOC118411701</fullName>
    </submittedName>
</protein>